<reference evidence="4 5" key="1">
    <citation type="submission" date="2024-12" db="EMBL/GenBank/DDBJ databases">
        <authorList>
            <person name="Hu S."/>
        </authorList>
    </citation>
    <scope>NUCLEOTIDE SEQUENCE [LARGE SCALE GENOMIC DNA]</scope>
    <source>
        <strain evidence="4 5">THG-T11</strain>
    </source>
</reference>
<dbReference type="Proteomes" id="UP001517247">
    <property type="component" value="Unassembled WGS sequence"/>
</dbReference>
<dbReference type="PANTHER" id="PTHR42776">
    <property type="entry name" value="SERINE PEPTIDASE S9 FAMILY MEMBER"/>
    <property type="match status" value="1"/>
</dbReference>
<feature type="signal peptide" evidence="2">
    <location>
        <begin position="1"/>
        <end position="21"/>
    </location>
</feature>
<evidence type="ECO:0000259" key="3">
    <source>
        <dbReference type="Pfam" id="PF00326"/>
    </source>
</evidence>
<gene>
    <name evidence="4" type="ORF">E6A44_013755</name>
</gene>
<feature type="domain" description="Peptidase S9 prolyl oligopeptidase catalytic" evidence="3">
    <location>
        <begin position="759"/>
        <end position="927"/>
    </location>
</feature>
<accession>A0ABW9J7Z0</accession>
<evidence type="ECO:0000313" key="5">
    <source>
        <dbReference type="Proteomes" id="UP001517247"/>
    </source>
</evidence>
<sequence length="958" mass="106086">MKKITLALSLLGCLVAHTTTAQVKPALTWKDVSKWNYNRGSALSADGGWTAWATGPTEGDLKLIIKKTFDTLSYSYPIGATPNMATFSKNSKYAAFKVSAKDAEVKAAKKTMKPLYDKLTVVSLADNKQTTFERVRSFAFAGDAADWIAIQFAPLETAPKDKDAAKGTDVLLYHLASKKSFNLGNVGEYAFNKAGDKLAYTVDANGQNGNGLFLRDMKTGAITALDNDKAVYKSINWNEEGNAFALLKSNKNEKYKDEVLSIIGINKINGDLTAKVVYNGIDDANFTKGMGINTNATPYWSDDQSTLFFGINTLTKKEDKKADTIAKDKAKADVKLDSAAKAKVKPAPTPEAKKDDIEKPDMIIWNWQDRRLQSAQQTQEMRDKNFSYVSSYRVADKKFTQLADSVMRSVMVAPKQLYAIGYDNSKYELMGNLDGQSYTDIYLIDLKSGSKKLLFEKMYATNGGRLNVAPNGKIASYYVDGVFYSINFENNQKANLTGNIKASFVDELDDHNVNKPATNNYGWSADSKYALIMDNYDLWKISADGKSVTALTDNWKSKKTAVAGRHRLYVDEKGTDLSKDQYFAVFNAKTKDMGIGYLPAGKSKINVLFADANAYSMLTKAENAKVFTYSKSNNLQSPVIYSSATSDLTQARAVNANTPDQAKYAWTAGSKLIDYVSAHGDTLQAALYLPANYEKGKAYPTITYIYERLTDGLNNYSMPSFPGGGFNAAMYLSNGYAVLMPDIKYKLNDPGMSAVACVVPAVKAAIATGIVDEKNVAIHGHSWGGYQTSFLITQTNIFKAAAAGAPLTNMISMYSLIYWNSGGTNQAIFEASQGRLTPGYWDNWDAFARNSPVYHIKKVQTPLLLLHNDKDGAVDFTQGIEYYNGLRRLNKPVVMITYKGENHGIAKLPNRKDYAVRMMEYFDYMLKGKQAPEWWSKGVNRLDMEKHLETRAFEEAEN</sequence>
<name>A0ABW9J7Z0_9SPHI</name>
<organism evidence="4 5">
    <name type="scientific">Pedobacter ureilyticus</name>
    <dbReference type="NCBI Taxonomy" id="1393051"/>
    <lineage>
        <taxon>Bacteria</taxon>
        <taxon>Pseudomonadati</taxon>
        <taxon>Bacteroidota</taxon>
        <taxon>Sphingobacteriia</taxon>
        <taxon>Sphingobacteriales</taxon>
        <taxon>Sphingobacteriaceae</taxon>
        <taxon>Pedobacter</taxon>
    </lineage>
</organism>
<dbReference type="InterPro" id="IPR029058">
    <property type="entry name" value="AB_hydrolase_fold"/>
</dbReference>
<keyword evidence="2" id="KW-0732">Signal</keyword>
<evidence type="ECO:0000256" key="1">
    <source>
        <dbReference type="ARBA" id="ARBA00022801"/>
    </source>
</evidence>
<keyword evidence="5" id="KW-1185">Reference proteome</keyword>
<dbReference type="SUPFAM" id="SSF82171">
    <property type="entry name" value="DPP6 N-terminal domain-like"/>
    <property type="match status" value="1"/>
</dbReference>
<evidence type="ECO:0000313" key="4">
    <source>
        <dbReference type="EMBL" id="MFN0256648.1"/>
    </source>
</evidence>
<dbReference type="InterPro" id="IPR001375">
    <property type="entry name" value="Peptidase_S9_cat"/>
</dbReference>
<comment type="caution">
    <text evidence="4">The sequence shown here is derived from an EMBL/GenBank/DDBJ whole genome shotgun (WGS) entry which is preliminary data.</text>
</comment>
<dbReference type="EMBL" id="SSHJ02000007">
    <property type="protein sequence ID" value="MFN0256648.1"/>
    <property type="molecule type" value="Genomic_DNA"/>
</dbReference>
<dbReference type="PANTHER" id="PTHR42776:SF27">
    <property type="entry name" value="DIPEPTIDYL PEPTIDASE FAMILY MEMBER 6"/>
    <property type="match status" value="1"/>
</dbReference>
<proteinExistence type="predicted"/>
<dbReference type="Gene3D" id="3.40.50.1820">
    <property type="entry name" value="alpha/beta hydrolase"/>
    <property type="match status" value="1"/>
</dbReference>
<protein>
    <submittedName>
        <fullName evidence="4">Prolyl oligopeptidase family serine peptidase</fullName>
    </submittedName>
</protein>
<dbReference type="RefSeq" id="WP_138723739.1">
    <property type="nucleotide sequence ID" value="NZ_SSHJ02000007.1"/>
</dbReference>
<feature type="chain" id="PRO_5046993022" evidence="2">
    <location>
        <begin position="22"/>
        <end position="958"/>
    </location>
</feature>
<dbReference type="SUPFAM" id="SSF53474">
    <property type="entry name" value="alpha/beta-Hydrolases"/>
    <property type="match status" value="1"/>
</dbReference>
<evidence type="ECO:0000256" key="2">
    <source>
        <dbReference type="SAM" id="SignalP"/>
    </source>
</evidence>
<keyword evidence="1" id="KW-0378">Hydrolase</keyword>
<dbReference type="Pfam" id="PF00326">
    <property type="entry name" value="Peptidase_S9"/>
    <property type="match status" value="1"/>
</dbReference>